<dbReference type="GO" id="GO:0005524">
    <property type="term" value="F:ATP binding"/>
    <property type="evidence" value="ECO:0007669"/>
    <property type="project" value="UniProtKB-KW"/>
</dbReference>
<evidence type="ECO:0000313" key="7">
    <source>
        <dbReference type="EMBL" id="GAA1787612.1"/>
    </source>
</evidence>
<dbReference type="RefSeq" id="WP_344031203.1">
    <property type="nucleotide sequence ID" value="NZ_BAAAOB010000001.1"/>
</dbReference>
<proteinExistence type="predicted"/>
<dbReference type="EMBL" id="BAAAOB010000001">
    <property type="protein sequence ID" value="GAA1787612.1"/>
    <property type="molecule type" value="Genomic_DNA"/>
</dbReference>
<dbReference type="InterPro" id="IPR027417">
    <property type="entry name" value="P-loop_NTPase"/>
</dbReference>
<dbReference type="InterPro" id="IPR050763">
    <property type="entry name" value="ABC_transporter_ATP-binding"/>
</dbReference>
<accession>A0ABN2LGK9</accession>
<evidence type="ECO:0000256" key="2">
    <source>
        <dbReference type="ARBA" id="ARBA00022448"/>
    </source>
</evidence>
<comment type="caution">
    <text evidence="7">The sequence shown here is derived from an EMBL/GenBank/DDBJ whole genome shotgun (WGS) entry which is preliminary data.</text>
</comment>
<dbReference type="PROSITE" id="PS00211">
    <property type="entry name" value="ABC_TRANSPORTER_1"/>
    <property type="match status" value="1"/>
</dbReference>
<reference evidence="7 8" key="1">
    <citation type="journal article" date="2019" name="Int. J. Syst. Evol. Microbiol.">
        <title>The Global Catalogue of Microorganisms (GCM) 10K type strain sequencing project: providing services to taxonomists for standard genome sequencing and annotation.</title>
        <authorList>
            <consortium name="The Broad Institute Genomics Platform"/>
            <consortium name="The Broad Institute Genome Sequencing Center for Infectious Disease"/>
            <person name="Wu L."/>
            <person name="Ma J."/>
        </authorList>
    </citation>
    <scope>NUCLEOTIDE SEQUENCE [LARGE SCALE GENOMIC DNA]</scope>
    <source>
        <strain evidence="7 8">JCM 14736</strain>
    </source>
</reference>
<keyword evidence="5" id="KW-0046">Antibiotic resistance</keyword>
<dbReference type="Proteomes" id="UP001500851">
    <property type="component" value="Unassembled WGS sequence"/>
</dbReference>
<evidence type="ECO:0000259" key="6">
    <source>
        <dbReference type="PROSITE" id="PS50893"/>
    </source>
</evidence>
<name>A0ABN2LGK9_9MICO</name>
<evidence type="ECO:0000256" key="4">
    <source>
        <dbReference type="ARBA" id="ARBA00022840"/>
    </source>
</evidence>
<keyword evidence="3" id="KW-0547">Nucleotide-binding</keyword>
<dbReference type="SMART" id="SM00382">
    <property type="entry name" value="AAA"/>
    <property type="match status" value="1"/>
</dbReference>
<feature type="domain" description="ABC transporter" evidence="6">
    <location>
        <begin position="5"/>
        <end position="234"/>
    </location>
</feature>
<comment type="subcellular location">
    <subcellularLocation>
        <location evidence="1">Cell membrane</location>
        <topology evidence="1">Peripheral membrane protein</topology>
    </subcellularLocation>
</comment>
<dbReference type="Pfam" id="PF00005">
    <property type="entry name" value="ABC_tran"/>
    <property type="match status" value="1"/>
</dbReference>
<evidence type="ECO:0000256" key="1">
    <source>
        <dbReference type="ARBA" id="ARBA00004202"/>
    </source>
</evidence>
<protein>
    <submittedName>
        <fullName evidence="7">Daunorubicin resistance protein DrrA family ABC transporter ATP-binding protein</fullName>
    </submittedName>
</protein>
<evidence type="ECO:0000313" key="8">
    <source>
        <dbReference type="Proteomes" id="UP001500851"/>
    </source>
</evidence>
<keyword evidence="2" id="KW-0813">Transport</keyword>
<evidence type="ECO:0000256" key="5">
    <source>
        <dbReference type="ARBA" id="ARBA00023251"/>
    </source>
</evidence>
<dbReference type="InterPro" id="IPR017871">
    <property type="entry name" value="ABC_transporter-like_CS"/>
</dbReference>
<dbReference type="InterPro" id="IPR003593">
    <property type="entry name" value="AAA+_ATPase"/>
</dbReference>
<dbReference type="SUPFAM" id="SSF52540">
    <property type="entry name" value="P-loop containing nucleoside triphosphate hydrolases"/>
    <property type="match status" value="1"/>
</dbReference>
<sequence length="296" mass="31002">MNPTIEITDLRQSYGGRPVLDGITLGIEGGVFALLGPNGAGKTTLVSILSTLLRPDSGSARILGHDVVREAATVRRLIGTTGQYASIDEALTGRENLVMIARLLGLGARRAKQRADELLGSFELEDAADRRVGGYSGGMRRRVDLAASLVLPPAVLFLDEPTTGLDPASRSRLWADVAQLAADGCCVFMTTQMLDEAEALADRVAILQDGAIVADGTVAELTGLVGEETAVLVGRDGEAVRTLDVPSSAGGLAAALAGLDPAERGLRVELRRPTLDDAFIALTRRDHRLDLTGAAA</sequence>
<organism evidence="7 8">
    <name type="scientific">Leucobacter iarius</name>
    <dbReference type="NCBI Taxonomy" id="333963"/>
    <lineage>
        <taxon>Bacteria</taxon>
        <taxon>Bacillati</taxon>
        <taxon>Actinomycetota</taxon>
        <taxon>Actinomycetes</taxon>
        <taxon>Micrococcales</taxon>
        <taxon>Microbacteriaceae</taxon>
        <taxon>Leucobacter</taxon>
    </lineage>
</organism>
<evidence type="ECO:0000256" key="3">
    <source>
        <dbReference type="ARBA" id="ARBA00022741"/>
    </source>
</evidence>
<dbReference type="PROSITE" id="PS50893">
    <property type="entry name" value="ABC_TRANSPORTER_2"/>
    <property type="match status" value="1"/>
</dbReference>
<dbReference type="InterPro" id="IPR003439">
    <property type="entry name" value="ABC_transporter-like_ATP-bd"/>
</dbReference>
<keyword evidence="4 7" id="KW-0067">ATP-binding</keyword>
<keyword evidence="8" id="KW-1185">Reference proteome</keyword>
<dbReference type="PANTHER" id="PTHR42711:SF19">
    <property type="entry name" value="DOXORUBICIN RESISTANCE ATP-BINDING PROTEIN DRRA"/>
    <property type="match status" value="1"/>
</dbReference>
<gene>
    <name evidence="7" type="ORF">GCM10009768_15840</name>
</gene>
<dbReference type="PANTHER" id="PTHR42711">
    <property type="entry name" value="ABC TRANSPORTER ATP-BINDING PROTEIN"/>
    <property type="match status" value="1"/>
</dbReference>
<dbReference type="Gene3D" id="3.40.50.300">
    <property type="entry name" value="P-loop containing nucleotide triphosphate hydrolases"/>
    <property type="match status" value="1"/>
</dbReference>